<evidence type="ECO:0000313" key="2">
    <source>
        <dbReference type="EMBL" id="SRX78669.1"/>
    </source>
</evidence>
<feature type="compositionally biased region" description="Low complexity" evidence="1">
    <location>
        <begin position="14"/>
        <end position="23"/>
    </location>
</feature>
<accession>A0A375YC53</accession>
<reference evidence="2 3" key="1">
    <citation type="submission" date="2018-05" db="EMBL/GenBank/DDBJ databases">
        <authorList>
            <consortium name="IHU Genomes"/>
        </authorList>
    </citation>
    <scope>NUCLEOTIDE SEQUENCE [LARGE SCALE GENOMIC DNA]</scope>
    <source>
        <strain evidence="2 3">P7335</strain>
    </source>
</reference>
<evidence type="ECO:0000313" key="3">
    <source>
        <dbReference type="Proteomes" id="UP000252008"/>
    </source>
</evidence>
<dbReference type="RefSeq" id="WP_165761568.1">
    <property type="nucleotide sequence ID" value="NZ_MVID01000005.1"/>
</dbReference>
<name>A0A375YC53_MYCPF</name>
<protein>
    <submittedName>
        <fullName evidence="2">Uncharacterized protein</fullName>
    </submittedName>
</protein>
<dbReference type="AlphaFoldDB" id="A0A375YC53"/>
<feature type="region of interest" description="Disordered" evidence="1">
    <location>
        <begin position="1"/>
        <end position="45"/>
    </location>
</feature>
<feature type="compositionally biased region" description="Basic and acidic residues" evidence="1">
    <location>
        <begin position="24"/>
        <end position="45"/>
    </location>
</feature>
<keyword evidence="3" id="KW-1185">Reference proteome</keyword>
<dbReference type="Proteomes" id="UP000252008">
    <property type="component" value="Unassembled WGS sequence"/>
</dbReference>
<dbReference type="EMBL" id="UEGS01000001">
    <property type="protein sequence ID" value="SRX78669.1"/>
    <property type="molecule type" value="Genomic_DNA"/>
</dbReference>
<proteinExistence type="predicted"/>
<organism evidence="2 3">
    <name type="scientific">Mycolicibacterium parafortuitum</name>
    <name type="common">Mycobacterium parafortuitum</name>
    <dbReference type="NCBI Taxonomy" id="39692"/>
    <lineage>
        <taxon>Bacteria</taxon>
        <taxon>Bacillati</taxon>
        <taxon>Actinomycetota</taxon>
        <taxon>Actinomycetes</taxon>
        <taxon>Mycobacteriales</taxon>
        <taxon>Mycobacteriaceae</taxon>
        <taxon>Mycolicibacterium</taxon>
    </lineage>
</organism>
<evidence type="ECO:0000256" key="1">
    <source>
        <dbReference type="SAM" id="MobiDB-lite"/>
    </source>
</evidence>
<sequence>MTRGQGIYDDEEGSAASTSAKSSSTEKDPDKDTPDVDKDAGEPTA</sequence>
<gene>
    <name evidence="2" type="ORF">MPP7335_00397</name>
</gene>